<evidence type="ECO:0000313" key="5">
    <source>
        <dbReference type="Proteomes" id="UP000001595"/>
    </source>
</evidence>
<keyword evidence="3" id="KW-0496">Mitochondrion</keyword>
<evidence type="ECO:0000313" key="4">
    <source>
        <dbReference type="Ensembl" id="ENSPPYP00000036337.1"/>
    </source>
</evidence>
<keyword evidence="2" id="KW-1015">Disulfide bond</keyword>
<accession>A0A8I5U167</accession>
<sequence length="114" mass="12923">MRLRARGRRGWGAGTAVERWRASLGFGVWQGVQLSAPWQPAFGSAVSVGDCSLSFAGVATSRHNILKFFGYCNDFDRELRKCLKNEYVENRTKSREHGIAMRKKLFNPPEESEK</sequence>
<organism evidence="4 5">
    <name type="scientific">Pongo abelii</name>
    <name type="common">Sumatran orangutan</name>
    <name type="synonym">Pongo pygmaeus abelii</name>
    <dbReference type="NCBI Taxonomy" id="9601"/>
    <lineage>
        <taxon>Eukaryota</taxon>
        <taxon>Metazoa</taxon>
        <taxon>Chordata</taxon>
        <taxon>Craniata</taxon>
        <taxon>Vertebrata</taxon>
        <taxon>Euteleostomi</taxon>
        <taxon>Mammalia</taxon>
        <taxon>Eutheria</taxon>
        <taxon>Euarchontoglires</taxon>
        <taxon>Primates</taxon>
        <taxon>Haplorrhini</taxon>
        <taxon>Catarrhini</taxon>
        <taxon>Hominidae</taxon>
        <taxon>Pongo</taxon>
    </lineage>
</organism>
<protein>
    <recommendedName>
        <fullName evidence="3">COX assembly mitochondrial protein</fullName>
    </recommendedName>
</protein>
<dbReference type="GO" id="GO:0005739">
    <property type="term" value="C:mitochondrion"/>
    <property type="evidence" value="ECO:0007669"/>
    <property type="project" value="UniProtKB-SubCell"/>
</dbReference>
<keyword evidence="5" id="KW-1185">Reference proteome</keyword>
<dbReference type="Pfam" id="PF08583">
    <property type="entry name" value="Cmc1"/>
    <property type="match status" value="1"/>
</dbReference>
<gene>
    <name evidence="4" type="primary">CMC2</name>
</gene>
<comment type="subcellular location">
    <subcellularLocation>
        <location evidence="3">Mitochondrion</location>
    </subcellularLocation>
</comment>
<evidence type="ECO:0000256" key="2">
    <source>
        <dbReference type="ARBA" id="ARBA00023157"/>
    </source>
</evidence>
<dbReference type="Ensembl" id="ENSPPYT00000050741.1">
    <property type="protein sequence ID" value="ENSPPYP00000036337.1"/>
    <property type="gene ID" value="ENSPPYG00000007581.2"/>
</dbReference>
<dbReference type="AlphaFoldDB" id="A0A8I5U167"/>
<name>A0A8I5U167_PONAB</name>
<dbReference type="Proteomes" id="UP000001595">
    <property type="component" value="Chromosome 16"/>
</dbReference>
<reference evidence="4" key="3">
    <citation type="submission" date="2025-09" db="UniProtKB">
        <authorList>
            <consortium name="Ensembl"/>
        </authorList>
    </citation>
    <scope>IDENTIFICATION</scope>
</reference>
<evidence type="ECO:0000256" key="1">
    <source>
        <dbReference type="ARBA" id="ARBA00007347"/>
    </source>
</evidence>
<reference evidence="4 5" key="1">
    <citation type="submission" date="2008-02" db="EMBL/GenBank/DDBJ databases">
        <title>A 6x draft sequence assembly of the Pongo pygmaeus abelii genome.</title>
        <authorList>
            <person name="Wilson R.K."/>
            <person name="Mardis E."/>
        </authorList>
    </citation>
    <scope>NUCLEOTIDE SEQUENCE [LARGE SCALE GENOMIC DNA]</scope>
</reference>
<reference evidence="4" key="2">
    <citation type="submission" date="2025-08" db="UniProtKB">
        <authorList>
            <consortium name="Ensembl"/>
        </authorList>
    </citation>
    <scope>IDENTIFICATION</scope>
</reference>
<proteinExistence type="inferred from homology"/>
<evidence type="ECO:0000256" key="3">
    <source>
        <dbReference type="RuleBase" id="RU364104"/>
    </source>
</evidence>
<dbReference type="GeneTree" id="ENSGT00940000167952"/>
<dbReference type="InterPro" id="IPR013892">
    <property type="entry name" value="Cyt_c_biogenesis_Cmc1-like"/>
</dbReference>
<comment type="similarity">
    <text evidence="1 3">Belongs to the CMC family.</text>
</comment>